<dbReference type="PANTHER" id="PTHR16078">
    <property type="entry name" value="COILED-COIL DOMAIN-CONTAINING PROTEIN 87"/>
    <property type="match status" value="1"/>
</dbReference>
<reference evidence="1" key="1">
    <citation type="thesis" date="2020" institute="ProQuest LLC" country="789 East Eisenhower Parkway, Ann Arbor, MI, USA">
        <title>Comparative Genomics and Chromosome Evolution.</title>
        <authorList>
            <person name="Mudd A.B."/>
        </authorList>
    </citation>
    <scope>NUCLEOTIDE SEQUENCE</scope>
    <source>
        <strain evidence="1">237g6f4</strain>
        <tissue evidence="1">Blood</tissue>
    </source>
</reference>
<evidence type="ECO:0008006" key="3">
    <source>
        <dbReference type="Google" id="ProtNLM"/>
    </source>
</evidence>
<proteinExistence type="predicted"/>
<comment type="caution">
    <text evidence="1">The sequence shown here is derived from an EMBL/GenBank/DDBJ whole genome shotgun (WGS) entry which is preliminary data.</text>
</comment>
<evidence type="ECO:0000313" key="1">
    <source>
        <dbReference type="EMBL" id="KAG8578462.1"/>
    </source>
</evidence>
<organism evidence="1 2">
    <name type="scientific">Engystomops pustulosus</name>
    <name type="common">Tungara frog</name>
    <name type="synonym">Physalaemus pustulosus</name>
    <dbReference type="NCBI Taxonomy" id="76066"/>
    <lineage>
        <taxon>Eukaryota</taxon>
        <taxon>Metazoa</taxon>
        <taxon>Chordata</taxon>
        <taxon>Craniata</taxon>
        <taxon>Vertebrata</taxon>
        <taxon>Euteleostomi</taxon>
        <taxon>Amphibia</taxon>
        <taxon>Batrachia</taxon>
        <taxon>Anura</taxon>
        <taxon>Neobatrachia</taxon>
        <taxon>Hyloidea</taxon>
        <taxon>Leptodactylidae</taxon>
        <taxon>Leiuperinae</taxon>
        <taxon>Engystomops</taxon>
    </lineage>
</organism>
<accession>A0AAV7C1X1</accession>
<sequence>MDKAKANEKMDAKKLYEHYNDILQPLTLFSKQIDHTVSERKDNSQEQKQLREKKINQKENVEYNVSKDEVYGPSIAPFMKDVRTVSVDVLCEIIRRRLHQISAASIVSKEVQQKFKDVILGEVKVASANIPDVLCTGLLTQNEKRRLHKHLISHIIIVSEELFFFYLHKMEQNKSHSVFSEEANLTRFKAQLLLDCSKFMNVFSVKHHLIPEMKALEEKYLLHDDTKETLFAHKNASKKKHQYIKRRDNFTMEYFLRLVRPEVTVHKEKRETDLIQLANIKQLDLEMVYTLIPRQEDYTFKHFQCEAVTTPCPFLHDAHYDTSLTRCHTSHTYLKKSVSCPNLRTGDLLADELKITFRKRATECPEIIGAAEATKVMGNPVEDDLQRLTEDSILQTSYQVESSCTKDEIPPLIRATAPGNTNIAKRQKMEALLKDLNNIPKQEEERKTENYVHPQPFTIDVQIPNRPLIRKADVQASDRVYTDFTEISKYPPLYNDFTSEIETASVKKLDKNLYVGQELQEVYTELTKNISADHLKFEQDLDFEPYATKVDISLCSASSTLTKKKNQRVINKELDSLVSTDMFESGIQHISPDKDASRICNSWLVWWKSIVNTDDYMKYISTQDLDYLKVIYHLYNSDSEDEEQANMAAKLKAEEQKRIFYRQRNKMMADLREQKKCFIPGMWNVNSVMMGGLGSEPTLQDVEYEVKETINIPNEAAPTPHNEDIQKKINAIWTVLHVPESQRLDMAIKYSSNEYKDRLQEAINMWEKAVTLIKRREKNLSELEMFEKEASDPNRFFYRGYEGTSMARMEESKIRKRLHKQLSEIEPEICKVLHLIKKKFNDIVSYKGRPYTDKMKWDKIEMLYWLQQERRKSLMEINHKKKSACVKLEPIN</sequence>
<keyword evidence="2" id="KW-1185">Reference proteome</keyword>
<dbReference type="EMBL" id="WNYA01000004">
    <property type="protein sequence ID" value="KAG8578462.1"/>
    <property type="molecule type" value="Genomic_DNA"/>
</dbReference>
<name>A0AAV7C1X1_ENGPU</name>
<dbReference type="AlphaFoldDB" id="A0AAV7C1X1"/>
<dbReference type="Gene3D" id="1.20.58.1520">
    <property type="match status" value="1"/>
</dbReference>
<dbReference type="Proteomes" id="UP000824782">
    <property type="component" value="Unassembled WGS sequence"/>
</dbReference>
<evidence type="ECO:0000313" key="2">
    <source>
        <dbReference type="Proteomes" id="UP000824782"/>
    </source>
</evidence>
<dbReference type="PANTHER" id="PTHR16078:SF1">
    <property type="entry name" value="COILED-COIL DOMAIN-CONTAINING PROTEIN 87"/>
    <property type="match status" value="1"/>
</dbReference>
<protein>
    <recommendedName>
        <fullName evidence="3">Coiled-coil domain-containing protein 87</fullName>
    </recommendedName>
</protein>
<gene>
    <name evidence="1" type="ORF">GDO81_010504</name>
</gene>
<dbReference type="InterPro" id="IPR037383">
    <property type="entry name" value="CCDC87"/>
</dbReference>